<protein>
    <recommendedName>
        <fullName evidence="4">NR LBD domain-containing protein</fullName>
    </recommendedName>
</protein>
<evidence type="ECO:0000313" key="6">
    <source>
        <dbReference type="Proteomes" id="UP001432027"/>
    </source>
</evidence>
<dbReference type="GO" id="GO:0005634">
    <property type="term" value="C:nucleus"/>
    <property type="evidence" value="ECO:0007669"/>
    <property type="project" value="TreeGrafter"/>
</dbReference>
<reference evidence="5" key="1">
    <citation type="submission" date="2023-10" db="EMBL/GenBank/DDBJ databases">
        <title>Genome assembly of Pristionchus species.</title>
        <authorList>
            <person name="Yoshida K."/>
            <person name="Sommer R.J."/>
        </authorList>
    </citation>
    <scope>NUCLEOTIDE SEQUENCE</scope>
    <source>
        <strain evidence="5">RS0144</strain>
    </source>
</reference>
<accession>A0AAV5TGZ9</accession>
<dbReference type="SMART" id="SM00430">
    <property type="entry name" value="HOLI"/>
    <property type="match status" value="1"/>
</dbReference>
<gene>
    <name evidence="5" type="ORF">PENTCL1PPCAC_15586</name>
</gene>
<dbReference type="EMBL" id="BTSX01000004">
    <property type="protein sequence ID" value="GMS93411.1"/>
    <property type="molecule type" value="Genomic_DNA"/>
</dbReference>
<evidence type="ECO:0000259" key="4">
    <source>
        <dbReference type="PROSITE" id="PS51843"/>
    </source>
</evidence>
<proteinExistence type="predicted"/>
<name>A0AAV5TGZ9_9BILA</name>
<comment type="caution">
    <text evidence="5">The sequence shown here is derived from an EMBL/GenBank/DDBJ whole genome shotgun (WGS) entry which is preliminary data.</text>
</comment>
<dbReference type="AlphaFoldDB" id="A0AAV5TGZ9"/>
<dbReference type="Pfam" id="PF00104">
    <property type="entry name" value="Hormone_recep"/>
    <property type="match status" value="1"/>
</dbReference>
<sequence length="274" mass="32099">SGFRNLCISSNHRPIISRLRDSYKFVCNIKSFVIIKFQNDESNPIDQRTETTQFFPATIGSMDTAKRVFLSALIPFASSVFPEFGSFDDQEQKTIIMNFWFRFHPFEATYRADKAFPDHMDRDAGGYTTYICGDLADFFLSDCPDAVRVEDAKKLISKTSKVSFTKNREFIARLKPHHEEFLAVIGIMFWTLESRLVSEETIQLSDRYRHDILQELHVYYREELGMDDYAARLGELLTLVQIFEKFEVMKEFFELLRLLDVFSDDNLAYKLIKE</sequence>
<evidence type="ECO:0000256" key="3">
    <source>
        <dbReference type="ARBA" id="ARBA00023170"/>
    </source>
</evidence>
<evidence type="ECO:0000256" key="2">
    <source>
        <dbReference type="ARBA" id="ARBA00023163"/>
    </source>
</evidence>
<dbReference type="SUPFAM" id="SSF48508">
    <property type="entry name" value="Nuclear receptor ligand-binding domain"/>
    <property type="match status" value="1"/>
</dbReference>
<feature type="domain" description="NR LBD" evidence="4">
    <location>
        <begin position="11"/>
        <end position="274"/>
    </location>
</feature>
<dbReference type="Proteomes" id="UP001432027">
    <property type="component" value="Unassembled WGS sequence"/>
</dbReference>
<keyword evidence="3" id="KW-0675">Receptor</keyword>
<evidence type="ECO:0000256" key="1">
    <source>
        <dbReference type="ARBA" id="ARBA00023015"/>
    </source>
</evidence>
<dbReference type="InterPro" id="IPR035500">
    <property type="entry name" value="NHR-like_dom_sf"/>
</dbReference>
<dbReference type="PROSITE" id="PS51843">
    <property type="entry name" value="NR_LBD"/>
    <property type="match status" value="1"/>
</dbReference>
<dbReference type="PANTHER" id="PTHR46011:SF6">
    <property type="entry name" value="HIGH ZINC ACTIVATED NUCLEAR RECEPTOR PROTEIN"/>
    <property type="match status" value="1"/>
</dbReference>
<keyword evidence="1" id="KW-0805">Transcription regulation</keyword>
<dbReference type="Gene3D" id="1.10.565.10">
    <property type="entry name" value="Retinoid X Receptor"/>
    <property type="match status" value="1"/>
</dbReference>
<feature type="non-terminal residue" evidence="5">
    <location>
        <position position="1"/>
    </location>
</feature>
<dbReference type="InterPro" id="IPR000536">
    <property type="entry name" value="Nucl_hrmn_rcpt_lig-bd"/>
</dbReference>
<keyword evidence="2" id="KW-0804">Transcription</keyword>
<dbReference type="PANTHER" id="PTHR46011">
    <property type="entry name" value="NUCLEAR HORMONE RECEPTOR FAMILY MEMBER NHR-86-RELATED"/>
    <property type="match status" value="1"/>
</dbReference>
<dbReference type="GO" id="GO:0003700">
    <property type="term" value="F:DNA-binding transcription factor activity"/>
    <property type="evidence" value="ECO:0007669"/>
    <property type="project" value="TreeGrafter"/>
</dbReference>
<organism evidence="5 6">
    <name type="scientific">Pristionchus entomophagus</name>
    <dbReference type="NCBI Taxonomy" id="358040"/>
    <lineage>
        <taxon>Eukaryota</taxon>
        <taxon>Metazoa</taxon>
        <taxon>Ecdysozoa</taxon>
        <taxon>Nematoda</taxon>
        <taxon>Chromadorea</taxon>
        <taxon>Rhabditida</taxon>
        <taxon>Rhabditina</taxon>
        <taxon>Diplogasteromorpha</taxon>
        <taxon>Diplogasteroidea</taxon>
        <taxon>Neodiplogasteridae</taxon>
        <taxon>Pristionchus</taxon>
    </lineage>
</organism>
<keyword evidence="6" id="KW-1185">Reference proteome</keyword>
<evidence type="ECO:0000313" key="5">
    <source>
        <dbReference type="EMBL" id="GMS93411.1"/>
    </source>
</evidence>